<proteinExistence type="predicted"/>
<dbReference type="OrthoDB" id="10267231at2759"/>
<protein>
    <submittedName>
        <fullName evidence="2">Uncharacterized protein</fullName>
    </submittedName>
</protein>
<keyword evidence="3" id="KW-1185">Reference proteome</keyword>
<evidence type="ECO:0000313" key="3">
    <source>
        <dbReference type="Proteomes" id="UP000886653"/>
    </source>
</evidence>
<gene>
    <name evidence="2" type="ORF">CROQUDRAFT_135343</name>
</gene>
<name>A0A9P6NF01_9BASI</name>
<keyword evidence="1" id="KW-1133">Transmembrane helix</keyword>
<dbReference type="Proteomes" id="UP000886653">
    <property type="component" value="Unassembled WGS sequence"/>
</dbReference>
<evidence type="ECO:0000313" key="2">
    <source>
        <dbReference type="EMBL" id="KAG0142803.1"/>
    </source>
</evidence>
<evidence type="ECO:0000256" key="1">
    <source>
        <dbReference type="SAM" id="Phobius"/>
    </source>
</evidence>
<feature type="transmembrane region" description="Helical" evidence="1">
    <location>
        <begin position="79"/>
        <end position="97"/>
    </location>
</feature>
<dbReference type="EMBL" id="MU167337">
    <property type="protein sequence ID" value="KAG0142803.1"/>
    <property type="molecule type" value="Genomic_DNA"/>
</dbReference>
<accession>A0A9P6NF01</accession>
<sequence>MSFISDKARPQELWDLQFNLIRLISYSRDLDDRFSRPKIIRALKNSEDEMTQQSPQLWIGLKEMVNARAGLRVDRKTVIMLWVMVGLAPPTCLLYMISMIKRSRTVGLWQSQAFREGYLSPQAAVTIPTLMSQDIQLPQFRGLAQALRVLTDSWMLAWAVGHALPPSYLTFNTSRLPLNLTRAPVAACLVVIQTCSFFGGASTITLLALARQKKVIQECFAHRQRLVSLDYNVGVSTAPQHSETGPPIPLDDVFRSCRDVKNDTWTLWWLPSIRGCPSELQWKIWQLPQFDVEHDWSAKDRIILREQYFILRWCTVKLVSSGISTWNPDILEEMKQISCLRAFTPLVNFPKEPKARPGNFERGLDDSRQNIGL</sequence>
<organism evidence="2 3">
    <name type="scientific">Cronartium quercuum f. sp. fusiforme G11</name>
    <dbReference type="NCBI Taxonomy" id="708437"/>
    <lineage>
        <taxon>Eukaryota</taxon>
        <taxon>Fungi</taxon>
        <taxon>Dikarya</taxon>
        <taxon>Basidiomycota</taxon>
        <taxon>Pucciniomycotina</taxon>
        <taxon>Pucciniomycetes</taxon>
        <taxon>Pucciniales</taxon>
        <taxon>Coleosporiaceae</taxon>
        <taxon>Cronartium</taxon>
    </lineage>
</organism>
<dbReference type="AlphaFoldDB" id="A0A9P6NF01"/>
<comment type="caution">
    <text evidence="2">The sequence shown here is derived from an EMBL/GenBank/DDBJ whole genome shotgun (WGS) entry which is preliminary data.</text>
</comment>
<reference evidence="2" key="1">
    <citation type="submission" date="2013-11" db="EMBL/GenBank/DDBJ databases">
        <title>Genome sequence of the fusiform rust pathogen reveals effectors for host alternation and coevolution with pine.</title>
        <authorList>
            <consortium name="DOE Joint Genome Institute"/>
            <person name="Smith K."/>
            <person name="Pendleton A."/>
            <person name="Kubisiak T."/>
            <person name="Anderson C."/>
            <person name="Salamov A."/>
            <person name="Aerts A."/>
            <person name="Riley R."/>
            <person name="Clum A."/>
            <person name="Lindquist E."/>
            <person name="Ence D."/>
            <person name="Campbell M."/>
            <person name="Kronenberg Z."/>
            <person name="Feau N."/>
            <person name="Dhillon B."/>
            <person name="Hamelin R."/>
            <person name="Burleigh J."/>
            <person name="Smith J."/>
            <person name="Yandell M."/>
            <person name="Nelson C."/>
            <person name="Grigoriev I."/>
            <person name="Davis J."/>
        </authorList>
    </citation>
    <scope>NUCLEOTIDE SEQUENCE</scope>
    <source>
        <strain evidence="2">G11</strain>
    </source>
</reference>
<keyword evidence="1" id="KW-0812">Transmembrane</keyword>
<keyword evidence="1" id="KW-0472">Membrane</keyword>